<dbReference type="Proteomes" id="UP000198211">
    <property type="component" value="Unassembled WGS sequence"/>
</dbReference>
<name>A0A225UNQ3_9STRA</name>
<reference evidence="3" key="1">
    <citation type="submission" date="2017-03" db="EMBL/GenBank/DDBJ databases">
        <title>Phytopthora megakarya and P. palmivora, two closely related causual agents of cacao black pod achieved similar genome size and gene model numbers by different mechanisms.</title>
        <authorList>
            <person name="Ali S."/>
            <person name="Shao J."/>
            <person name="Larry D.J."/>
            <person name="Kronmiller B."/>
            <person name="Shen D."/>
            <person name="Strem M.D."/>
            <person name="Melnick R.L."/>
            <person name="Guiltinan M.J."/>
            <person name="Tyler B.M."/>
            <person name="Meinhardt L.W."/>
            <person name="Bailey B.A."/>
        </authorList>
    </citation>
    <scope>NUCLEOTIDE SEQUENCE [LARGE SCALE GENOMIC DNA]</scope>
    <source>
        <strain evidence="3">zdho120</strain>
    </source>
</reference>
<dbReference type="Pfam" id="PF13843">
    <property type="entry name" value="DDE_Tnp_1_7"/>
    <property type="match status" value="1"/>
</dbReference>
<organism evidence="2 3">
    <name type="scientific">Phytophthora megakarya</name>
    <dbReference type="NCBI Taxonomy" id="4795"/>
    <lineage>
        <taxon>Eukaryota</taxon>
        <taxon>Sar</taxon>
        <taxon>Stramenopiles</taxon>
        <taxon>Oomycota</taxon>
        <taxon>Peronosporomycetes</taxon>
        <taxon>Peronosporales</taxon>
        <taxon>Peronosporaceae</taxon>
        <taxon>Phytophthora</taxon>
    </lineage>
</organism>
<dbReference type="InterPro" id="IPR029526">
    <property type="entry name" value="PGBD"/>
</dbReference>
<gene>
    <name evidence="2" type="ORF">PHMEG_00035683</name>
</gene>
<dbReference type="PANTHER" id="PTHR46599">
    <property type="entry name" value="PIGGYBAC TRANSPOSABLE ELEMENT-DERIVED PROTEIN 4"/>
    <property type="match status" value="1"/>
</dbReference>
<keyword evidence="3" id="KW-1185">Reference proteome</keyword>
<sequence length="362" mass="41941">MHERQSDHRRETLKQITRRLKAKPAYSTHEILHVIGLLVARMLCPQKKHFSAHWSMVEDGAVPAGFFGRYMDRGRCLSIMRDRHFVDNTADHGNDKQWKLRPVVDKIPERFLMGWTPPAVFSFDEGILPATSKRNTTRMFMADKPHRYGSKLFMVCDAKTAYCHRFEVYMGKRESTNGAATAVDYKTGAVAVVRNLKVLLGQSRQRWHCVVIDRYVSSVLLAVELLNLRVYVVGTVMTNRLGLNKDLRATRKTRPASIPHGTFYFSRSVTIPTMISCIWWDRKPVHYLCTGSVMAASTIQRKLKRVGAVRVTCPSAVIDYQNRMSGVDVHDQLRLQSYSLQMSTRFTMYYKSLFWAFWTWFW</sequence>
<feature type="domain" description="PiggyBac transposable element-derived protein" evidence="1">
    <location>
        <begin position="15"/>
        <end position="342"/>
    </location>
</feature>
<dbReference type="STRING" id="4795.A0A225UNQ3"/>
<dbReference type="OrthoDB" id="118105at2759"/>
<dbReference type="AlphaFoldDB" id="A0A225UNQ3"/>
<evidence type="ECO:0000259" key="1">
    <source>
        <dbReference type="Pfam" id="PF13843"/>
    </source>
</evidence>
<accession>A0A225UNQ3</accession>
<comment type="caution">
    <text evidence="2">The sequence shown here is derived from an EMBL/GenBank/DDBJ whole genome shotgun (WGS) entry which is preliminary data.</text>
</comment>
<evidence type="ECO:0000313" key="3">
    <source>
        <dbReference type="Proteomes" id="UP000198211"/>
    </source>
</evidence>
<dbReference type="EMBL" id="NBNE01014190">
    <property type="protein sequence ID" value="OWY94551.1"/>
    <property type="molecule type" value="Genomic_DNA"/>
</dbReference>
<protein>
    <recommendedName>
        <fullName evidence="1">PiggyBac transposable element-derived protein domain-containing protein</fullName>
    </recommendedName>
</protein>
<evidence type="ECO:0000313" key="2">
    <source>
        <dbReference type="EMBL" id="OWY94551.1"/>
    </source>
</evidence>
<dbReference type="PANTHER" id="PTHR46599:SF3">
    <property type="entry name" value="PIGGYBAC TRANSPOSABLE ELEMENT-DERIVED PROTEIN 4"/>
    <property type="match status" value="1"/>
</dbReference>
<proteinExistence type="predicted"/>